<dbReference type="OrthoDB" id="48988at2759"/>
<evidence type="ECO:0000313" key="4">
    <source>
        <dbReference type="EMBL" id="TFY70839.1"/>
    </source>
</evidence>
<comment type="caution">
    <text evidence="4">The sequence shown here is derived from an EMBL/GenBank/DDBJ whole genome shotgun (WGS) entry which is preliminary data.</text>
</comment>
<dbReference type="PANTHER" id="PTHR43364:SF7">
    <property type="entry name" value="NADP-DEPENDENT OXIDOREDUCTASE DOMAIN-CONTAINING PROTEIN-RELATED"/>
    <property type="match status" value="1"/>
</dbReference>
<comment type="similarity">
    <text evidence="2">Belongs to the aldo/keto reductase family. Aldo/keto reductase 2 subfamily.</text>
</comment>
<accession>A0A4Y9ZBR6</accession>
<evidence type="ECO:0000256" key="1">
    <source>
        <dbReference type="ARBA" id="ARBA00022857"/>
    </source>
</evidence>
<dbReference type="InterPro" id="IPR036812">
    <property type="entry name" value="NAD(P)_OxRdtase_dom_sf"/>
</dbReference>
<keyword evidence="1" id="KW-0521">NADP</keyword>
<dbReference type="Proteomes" id="UP000298327">
    <property type="component" value="Unassembled WGS sequence"/>
</dbReference>
<dbReference type="Gene3D" id="3.20.20.100">
    <property type="entry name" value="NADP-dependent oxidoreductase domain"/>
    <property type="match status" value="2"/>
</dbReference>
<dbReference type="AlphaFoldDB" id="A0A4Y9ZBR6"/>
<dbReference type="InterPro" id="IPR023210">
    <property type="entry name" value="NADP_OxRdtase_dom"/>
</dbReference>
<dbReference type="Pfam" id="PF00248">
    <property type="entry name" value="Aldo_ket_red"/>
    <property type="match status" value="2"/>
</dbReference>
<sequence length="337" mass="36883">MSAFPPVPTLPTPLGLYRPLSPLAGVRVSPLQLGATSIGDEWNFLGSMNKEQSFKLLDAYHAAGGNFIDTSANYQDEASEKFLGEWMEERGIRTDAEEEERRKTGEIGRTWMGPEWEHTPDEKKMCQALEKVAGEVGAKSIQAVAIAYVMQKTTHVFPILGGRKVEHLNANIEALSIALSKDQLAYIENVLPFDPGFPYWLIVSTSLSCRIWGKADVVVVMTGKRDVARRASQDDNWSTGPVVATAATDRASGKAFLPAPTSGRVNVLWDAQPRAHATMQYEWPPLPLSSASTGTDTVGSLSTEEVVKKVLVKESIADEDVWMSEERTSKTKGGLES</sequence>
<evidence type="ECO:0000256" key="2">
    <source>
        <dbReference type="ARBA" id="ARBA00038157"/>
    </source>
</evidence>
<dbReference type="SUPFAM" id="SSF51430">
    <property type="entry name" value="NAD(P)-linked oxidoreductase"/>
    <property type="match status" value="2"/>
</dbReference>
<organism evidence="4 5">
    <name type="scientific">Dentipellis fragilis</name>
    <dbReference type="NCBI Taxonomy" id="205917"/>
    <lineage>
        <taxon>Eukaryota</taxon>
        <taxon>Fungi</taxon>
        <taxon>Dikarya</taxon>
        <taxon>Basidiomycota</taxon>
        <taxon>Agaricomycotina</taxon>
        <taxon>Agaricomycetes</taxon>
        <taxon>Russulales</taxon>
        <taxon>Hericiaceae</taxon>
        <taxon>Dentipellis</taxon>
    </lineage>
</organism>
<dbReference type="InterPro" id="IPR050523">
    <property type="entry name" value="AKR_Detox_Biosynth"/>
</dbReference>
<protein>
    <recommendedName>
        <fullName evidence="3">NADP-dependent oxidoreductase domain-containing protein</fullName>
    </recommendedName>
</protein>
<name>A0A4Y9ZBR6_9AGAM</name>
<evidence type="ECO:0000313" key="5">
    <source>
        <dbReference type="Proteomes" id="UP000298327"/>
    </source>
</evidence>
<feature type="domain" description="NADP-dependent oxidoreductase" evidence="3">
    <location>
        <begin position="30"/>
        <end position="93"/>
    </location>
</feature>
<feature type="domain" description="NADP-dependent oxidoreductase" evidence="3">
    <location>
        <begin position="94"/>
        <end position="190"/>
    </location>
</feature>
<proteinExistence type="inferred from homology"/>
<reference evidence="4 5" key="1">
    <citation type="submission" date="2019-02" db="EMBL/GenBank/DDBJ databases">
        <title>Genome sequencing of the rare red list fungi Dentipellis fragilis.</title>
        <authorList>
            <person name="Buettner E."/>
            <person name="Kellner H."/>
        </authorList>
    </citation>
    <scope>NUCLEOTIDE SEQUENCE [LARGE SCALE GENOMIC DNA]</scope>
    <source>
        <strain evidence="4 5">DSM 105465</strain>
    </source>
</reference>
<keyword evidence="5" id="KW-1185">Reference proteome</keyword>
<gene>
    <name evidence="4" type="ORF">EVG20_g2166</name>
</gene>
<dbReference type="STRING" id="205917.A0A4Y9ZBR6"/>
<dbReference type="EMBL" id="SEOQ01000080">
    <property type="protein sequence ID" value="TFY70839.1"/>
    <property type="molecule type" value="Genomic_DNA"/>
</dbReference>
<evidence type="ECO:0000259" key="3">
    <source>
        <dbReference type="Pfam" id="PF00248"/>
    </source>
</evidence>
<dbReference type="PANTHER" id="PTHR43364">
    <property type="entry name" value="NADH-SPECIFIC METHYLGLYOXAL REDUCTASE-RELATED"/>
    <property type="match status" value="1"/>
</dbReference>